<feature type="transmembrane region" description="Helical" evidence="1">
    <location>
        <begin position="71"/>
        <end position="91"/>
    </location>
</feature>
<dbReference type="RefSeq" id="WP_316514742.1">
    <property type="nucleotide sequence ID" value="NZ_OY726395.1"/>
</dbReference>
<organism evidence="2 3">
    <name type="scientific">[Mycobacterium] wendilense</name>
    <dbReference type="NCBI Taxonomy" id="3064284"/>
    <lineage>
        <taxon>Bacteria</taxon>
        <taxon>Bacillati</taxon>
        <taxon>Actinomycetota</taxon>
        <taxon>Actinomycetes</taxon>
        <taxon>Mycobacteriales</taxon>
        <taxon>Mycobacteriaceae</taxon>
        <taxon>Mycolicibacter</taxon>
    </lineage>
</organism>
<feature type="transmembrane region" description="Helical" evidence="1">
    <location>
        <begin position="97"/>
        <end position="116"/>
    </location>
</feature>
<keyword evidence="1" id="KW-0472">Membrane</keyword>
<accession>A0ABM9MAD4</accession>
<keyword evidence="3" id="KW-1185">Reference proteome</keyword>
<reference evidence="2 3" key="1">
    <citation type="submission" date="2023-08" db="EMBL/GenBank/DDBJ databases">
        <authorList>
            <person name="Folkvardsen B D."/>
            <person name="Norman A."/>
        </authorList>
    </citation>
    <scope>NUCLEOTIDE SEQUENCE [LARGE SCALE GENOMIC DNA]</scope>
    <source>
        <strain evidence="2 3">Mu0050</strain>
    </source>
</reference>
<keyword evidence="1" id="KW-0812">Transmembrane</keyword>
<evidence type="ECO:0000313" key="2">
    <source>
        <dbReference type="EMBL" id="CAJ1580322.1"/>
    </source>
</evidence>
<dbReference type="EMBL" id="OY726395">
    <property type="protein sequence ID" value="CAJ1580322.1"/>
    <property type="molecule type" value="Genomic_DNA"/>
</dbReference>
<sequence length="137" mass="15116">MSNAPEFTELPAVWQRRFAFFRQYGPVGSTPEAKAAYRALPLGQRMTLGFNIWAFLFGPFYFLVKGMWRKALTLLGVSVALGVASVLLGVPDSWDRALAAGYTAAIATVTNWAYYLHVAEGSQSWNPLEGLRRKGPA</sequence>
<dbReference type="InterPro" id="IPR024399">
    <property type="entry name" value="DUF2628"/>
</dbReference>
<proteinExistence type="predicted"/>
<evidence type="ECO:0000256" key="1">
    <source>
        <dbReference type="SAM" id="Phobius"/>
    </source>
</evidence>
<dbReference type="Proteomes" id="UP001190466">
    <property type="component" value="Chromosome"/>
</dbReference>
<keyword evidence="1" id="KW-1133">Transmembrane helix</keyword>
<dbReference type="Pfam" id="PF10947">
    <property type="entry name" value="DUF2628"/>
    <property type="match status" value="1"/>
</dbReference>
<name>A0ABM9MAD4_9MYCO</name>
<evidence type="ECO:0000313" key="3">
    <source>
        <dbReference type="Proteomes" id="UP001190466"/>
    </source>
</evidence>
<protein>
    <submittedName>
        <fullName evidence="2">DUF2628 domain-containing protein</fullName>
    </submittedName>
</protein>
<feature type="transmembrane region" description="Helical" evidence="1">
    <location>
        <begin position="46"/>
        <end position="64"/>
    </location>
</feature>
<gene>
    <name evidence="2" type="ORF">MU0050_000985</name>
</gene>